<protein>
    <recommendedName>
        <fullName evidence="2">High-affinity zinc uptake system protein ZnuA</fullName>
    </recommendedName>
</protein>
<evidence type="ECO:0000256" key="6">
    <source>
        <dbReference type="SAM" id="MobiDB-lite"/>
    </source>
</evidence>
<keyword evidence="5" id="KW-0406">Ion transport</keyword>
<accession>A0A6P1DPD9</accession>
<name>A0A6P1DPD9_9GAMM</name>
<keyword evidence="5" id="KW-0862">Zinc</keyword>
<feature type="region of interest" description="Disordered" evidence="6">
    <location>
        <begin position="130"/>
        <end position="158"/>
    </location>
</feature>
<dbReference type="Pfam" id="PF01297">
    <property type="entry name" value="ZnuA"/>
    <property type="match status" value="1"/>
</dbReference>
<dbReference type="InterPro" id="IPR006127">
    <property type="entry name" value="ZnuA-like"/>
</dbReference>
<keyword evidence="4 7" id="KW-0732">Signal</keyword>
<evidence type="ECO:0000256" key="3">
    <source>
        <dbReference type="ARBA" id="ARBA00022448"/>
    </source>
</evidence>
<organism evidence="8 9">
    <name type="scientific">Thiorhodococcus mannitoliphagus</name>
    <dbReference type="NCBI Taxonomy" id="329406"/>
    <lineage>
        <taxon>Bacteria</taxon>
        <taxon>Pseudomonadati</taxon>
        <taxon>Pseudomonadota</taxon>
        <taxon>Gammaproteobacteria</taxon>
        <taxon>Chromatiales</taxon>
        <taxon>Chromatiaceae</taxon>
        <taxon>Thiorhodococcus</taxon>
    </lineage>
</organism>
<dbReference type="GO" id="GO:0046872">
    <property type="term" value="F:metal ion binding"/>
    <property type="evidence" value="ECO:0007669"/>
    <property type="project" value="InterPro"/>
</dbReference>
<dbReference type="AlphaFoldDB" id="A0A6P1DPD9"/>
<keyword evidence="3" id="KW-0813">Transport</keyword>
<dbReference type="Gene3D" id="3.40.50.1980">
    <property type="entry name" value="Nitrogenase molybdenum iron protein domain"/>
    <property type="match status" value="2"/>
</dbReference>
<reference evidence="9" key="1">
    <citation type="journal article" date="2020" name="Microbiol. Resour. Announc.">
        <title>Draft Genome Sequences of Thiorhodococcus mannitoliphagus and Thiorhodococcus minor, Purple Sulfur Photosynthetic Bacteria in the Gammaproteobacterial Family Chromatiaceae.</title>
        <authorList>
            <person name="Aviles F.A."/>
            <person name="Meyer T.E."/>
            <person name="Kyndt J.A."/>
        </authorList>
    </citation>
    <scope>NUCLEOTIDE SEQUENCE [LARGE SCALE GENOMIC DNA]</scope>
    <source>
        <strain evidence="9">DSM 18266</strain>
    </source>
</reference>
<dbReference type="PANTHER" id="PTHR42953:SF3">
    <property type="entry name" value="HIGH-AFFINITY ZINC UPTAKE SYSTEM PROTEIN ZNUA"/>
    <property type="match status" value="1"/>
</dbReference>
<gene>
    <name evidence="8" type="ORF">G3480_03720</name>
</gene>
<evidence type="ECO:0000313" key="9">
    <source>
        <dbReference type="Proteomes" id="UP000471640"/>
    </source>
</evidence>
<reference evidence="8 9" key="2">
    <citation type="submission" date="2020-02" db="EMBL/GenBank/DDBJ databases">
        <title>Genome sequences of Thiorhodococcus mannitoliphagus and Thiorhodococcus minor, purple sulfur photosynthetic bacteria in the gammaproteobacterial family, Chromatiaceae.</title>
        <authorList>
            <person name="Aviles F.A."/>
            <person name="Meyer T.E."/>
            <person name="Kyndt J.A."/>
        </authorList>
    </citation>
    <scope>NUCLEOTIDE SEQUENCE [LARGE SCALE GENOMIC DNA]</scope>
    <source>
        <strain evidence="8 9">DSM 18266</strain>
    </source>
</reference>
<evidence type="ECO:0000256" key="1">
    <source>
        <dbReference type="ARBA" id="ARBA00011028"/>
    </source>
</evidence>
<evidence type="ECO:0000256" key="5">
    <source>
        <dbReference type="ARBA" id="ARBA00022906"/>
    </source>
</evidence>
<evidence type="ECO:0000256" key="7">
    <source>
        <dbReference type="SAM" id="SignalP"/>
    </source>
</evidence>
<dbReference type="RefSeq" id="WP_164652329.1">
    <property type="nucleotide sequence ID" value="NZ_JAAIJR010000009.1"/>
</dbReference>
<comment type="similarity">
    <text evidence="1">Belongs to the bacterial solute-binding protein 9 family.</text>
</comment>
<keyword evidence="5" id="KW-0864">Zinc transport</keyword>
<keyword evidence="9" id="KW-1185">Reference proteome</keyword>
<evidence type="ECO:0000256" key="4">
    <source>
        <dbReference type="ARBA" id="ARBA00022729"/>
    </source>
</evidence>
<dbReference type="EMBL" id="JAAIJR010000009">
    <property type="protein sequence ID" value="NEX19430.1"/>
    <property type="molecule type" value="Genomic_DNA"/>
</dbReference>
<feature type="compositionally biased region" description="Basic and acidic residues" evidence="6">
    <location>
        <begin position="130"/>
        <end position="156"/>
    </location>
</feature>
<dbReference type="PANTHER" id="PTHR42953">
    <property type="entry name" value="HIGH-AFFINITY ZINC UPTAKE SYSTEM PROTEIN ZNUA-RELATED"/>
    <property type="match status" value="1"/>
</dbReference>
<evidence type="ECO:0000313" key="8">
    <source>
        <dbReference type="EMBL" id="NEX19430.1"/>
    </source>
</evidence>
<proteinExistence type="inferred from homology"/>
<dbReference type="Proteomes" id="UP000471640">
    <property type="component" value="Unassembled WGS sequence"/>
</dbReference>
<comment type="caution">
    <text evidence="8">The sequence shown here is derived from an EMBL/GenBank/DDBJ whole genome shotgun (WGS) entry which is preliminary data.</text>
</comment>
<sequence length="322" mass="35613">MRTLLLRRLLLRTLLLLLALISTTAAASTPLAVFVSIPPQEDFVERVGGDLVHVESLVKQGFSPHSYEPTPGQMTRLAAADLYLGIGLPVEAAWMKRIRAVNPDITFLDLSSGLSRRPFDWSPVSARADHRAYQGEAAEKSAAAEEHHHDESELDPHLWTSPQMVKKMGVGIAESLGQLAPAHKADFAANLATFQADLDGLDRDIRRILAGLKHRRFMIFHPSWGYFADTYGLEQIPIEHEGKEPGPRSLAELIERAKRDDIRIVFAQPQFSRKAAEKVAQAIGGRVVLADNLAPNYFDNLRHFARSLAETENPATPNPATP</sequence>
<dbReference type="GO" id="GO:0006829">
    <property type="term" value="P:zinc ion transport"/>
    <property type="evidence" value="ECO:0007669"/>
    <property type="project" value="UniProtKB-KW"/>
</dbReference>
<feature type="chain" id="PRO_5026978771" description="High-affinity zinc uptake system protein ZnuA" evidence="7">
    <location>
        <begin position="28"/>
        <end position="322"/>
    </location>
</feature>
<dbReference type="SUPFAM" id="SSF53807">
    <property type="entry name" value="Helical backbone' metal receptor"/>
    <property type="match status" value="1"/>
</dbReference>
<evidence type="ECO:0000256" key="2">
    <source>
        <dbReference type="ARBA" id="ARBA00015915"/>
    </source>
</evidence>
<dbReference type="InterPro" id="IPR050492">
    <property type="entry name" value="Bact_metal-bind_prot9"/>
</dbReference>
<feature type="signal peptide" evidence="7">
    <location>
        <begin position="1"/>
        <end position="27"/>
    </location>
</feature>